<dbReference type="Gene3D" id="1.10.287.130">
    <property type="match status" value="1"/>
</dbReference>
<keyword evidence="7" id="KW-0472">Membrane</keyword>
<feature type="domain" description="Histidine kinase" evidence="9">
    <location>
        <begin position="423"/>
        <end position="637"/>
    </location>
</feature>
<evidence type="ECO:0000256" key="4">
    <source>
        <dbReference type="ARBA" id="ARBA00022679"/>
    </source>
</evidence>
<dbReference type="SMART" id="SM00387">
    <property type="entry name" value="HATPase_c"/>
    <property type="match status" value="1"/>
</dbReference>
<evidence type="ECO:0000256" key="3">
    <source>
        <dbReference type="ARBA" id="ARBA00022553"/>
    </source>
</evidence>
<evidence type="ECO:0000313" key="10">
    <source>
        <dbReference type="EMBL" id="KAA2380928.1"/>
    </source>
</evidence>
<reference evidence="10 11" key="1">
    <citation type="journal article" date="2019" name="Nat. Med.">
        <title>A library of human gut bacterial isolates paired with longitudinal multiomics data enables mechanistic microbiome research.</title>
        <authorList>
            <person name="Poyet M."/>
            <person name="Groussin M."/>
            <person name="Gibbons S.M."/>
            <person name="Avila-Pacheco J."/>
            <person name="Jiang X."/>
            <person name="Kearney S.M."/>
            <person name="Perrotta A.R."/>
            <person name="Berdy B."/>
            <person name="Zhao S."/>
            <person name="Lieberman T.D."/>
            <person name="Swanson P.K."/>
            <person name="Smith M."/>
            <person name="Roesemann S."/>
            <person name="Alexander J.E."/>
            <person name="Rich S.A."/>
            <person name="Livny J."/>
            <person name="Vlamakis H."/>
            <person name="Clish C."/>
            <person name="Bullock K."/>
            <person name="Deik A."/>
            <person name="Scott J."/>
            <person name="Pierce K.A."/>
            <person name="Xavier R.J."/>
            <person name="Alm E.J."/>
        </authorList>
    </citation>
    <scope>NUCLEOTIDE SEQUENCE [LARGE SCALE GENOMIC DNA]</scope>
    <source>
        <strain evidence="10 11">BIOML-A266</strain>
    </source>
</reference>
<dbReference type="RefSeq" id="WP_130065502.1">
    <property type="nucleotide sequence ID" value="NZ_JAHOOE010000013.1"/>
</dbReference>
<comment type="caution">
    <text evidence="10">The sequence shown here is derived from an EMBL/GenBank/DDBJ whole genome shotgun (WGS) entry which is preliminary data.</text>
</comment>
<dbReference type="EMBL" id="VVXH01000001">
    <property type="protein sequence ID" value="KAA2380928.1"/>
    <property type="molecule type" value="Genomic_DNA"/>
</dbReference>
<accession>A0A5B3H5V3</accession>
<dbReference type="CDD" id="cd00082">
    <property type="entry name" value="HisKA"/>
    <property type="match status" value="1"/>
</dbReference>
<dbReference type="InterPro" id="IPR036097">
    <property type="entry name" value="HisK_dim/P_sf"/>
</dbReference>
<evidence type="ECO:0000259" key="9">
    <source>
        <dbReference type="PROSITE" id="PS50109"/>
    </source>
</evidence>
<evidence type="ECO:0000256" key="5">
    <source>
        <dbReference type="ARBA" id="ARBA00022777"/>
    </source>
</evidence>
<keyword evidence="4" id="KW-0808">Transferase</keyword>
<dbReference type="Proteomes" id="UP000322940">
    <property type="component" value="Unassembled WGS sequence"/>
</dbReference>
<evidence type="ECO:0000256" key="7">
    <source>
        <dbReference type="SAM" id="Phobius"/>
    </source>
</evidence>
<evidence type="ECO:0000256" key="2">
    <source>
        <dbReference type="ARBA" id="ARBA00012438"/>
    </source>
</evidence>
<dbReference type="InterPro" id="IPR036890">
    <property type="entry name" value="HATPase_C_sf"/>
</dbReference>
<keyword evidence="3" id="KW-0597">Phosphoprotein</keyword>
<dbReference type="PROSITE" id="PS50109">
    <property type="entry name" value="HIS_KIN"/>
    <property type="match status" value="1"/>
</dbReference>
<sequence>MTRNPVIKFRMLLLCCALLPALLRAQEPQERESILIISSYNPDTRRMSGFIAEFERNILASGVPCDIYVETLECKSINDAPIWMSQTENMISRYENKGLRAIVLLGQEAWASFVSLGHIPKDVMCFCCYVSSNGIVLPPPEDSLGMWLPPSINYMNMTDSLNNVGGMLNKYDVRRNIELIRSLFPEAENVAFISDNTYGGISLQALVREEMKNYPDMNLVLVDSREGDEAMHDTYASLSHRSAAILGTWRVGRDGEYLMQRSLNDLVQFNPRIPVFSISQIGIGDVAVGGYVPKYENAASVIASQIKEYYTSGRIDGTHFHLTDGQYLFDSRKLKELKIAEYALPKGSVVEDTVAAKLSKYSHYIELLVAGIVLLVLLLVFVAALFLRTRRLKRTLEEREGQLVVAREKAEESDMLKSAFLANMSHEIRTPLNAIVGFSSLMQGEELSQEERAEYCAIVVNNSEMLLTLLNDILDISSLECGKIKFNYSSEEIVQVCQHVLMTTAHTRQEGVEGRLECAVGSYMLVTDVHRLSQILINLLTNAGKFTSQGSITLGVEVDEAHGEVLFSVTDTGPGIPLDKQEMVFNRFEKLDGNKKKGTGLGLAICRQIAMIFGGRIWVDPTYTSGARFVFAHPIDIRFPEDGENREGGGFEPSGNARILKVTGDGSLIRGRE</sequence>
<dbReference type="PRINTS" id="PR00344">
    <property type="entry name" value="BCTRLSENSOR"/>
</dbReference>
<dbReference type="Pfam" id="PF00512">
    <property type="entry name" value="HisKA"/>
    <property type="match status" value="1"/>
</dbReference>
<protein>
    <recommendedName>
        <fullName evidence="2">histidine kinase</fullName>
        <ecNumber evidence="2">2.7.13.3</ecNumber>
    </recommendedName>
</protein>
<dbReference type="Pfam" id="PF02518">
    <property type="entry name" value="HATPase_c"/>
    <property type="match status" value="1"/>
</dbReference>
<evidence type="ECO:0000313" key="11">
    <source>
        <dbReference type="Proteomes" id="UP000322940"/>
    </source>
</evidence>
<evidence type="ECO:0000256" key="1">
    <source>
        <dbReference type="ARBA" id="ARBA00000085"/>
    </source>
</evidence>
<comment type="catalytic activity">
    <reaction evidence="1">
        <text>ATP + protein L-histidine = ADP + protein N-phospho-L-histidine.</text>
        <dbReference type="EC" id="2.7.13.3"/>
    </reaction>
</comment>
<dbReference type="SUPFAM" id="SSF47384">
    <property type="entry name" value="Homodimeric domain of signal transducing histidine kinase"/>
    <property type="match status" value="1"/>
</dbReference>
<dbReference type="InterPro" id="IPR004358">
    <property type="entry name" value="Sig_transdc_His_kin-like_C"/>
</dbReference>
<dbReference type="EC" id="2.7.13.3" evidence="2"/>
<keyword evidence="7" id="KW-0812">Transmembrane</keyword>
<dbReference type="InterPro" id="IPR003661">
    <property type="entry name" value="HisK_dim/P_dom"/>
</dbReference>
<dbReference type="PANTHER" id="PTHR43711">
    <property type="entry name" value="TWO-COMPONENT HISTIDINE KINASE"/>
    <property type="match status" value="1"/>
</dbReference>
<dbReference type="PANTHER" id="PTHR43711:SF26">
    <property type="entry name" value="SENSOR HISTIDINE KINASE RCSC"/>
    <property type="match status" value="1"/>
</dbReference>
<keyword evidence="5 10" id="KW-0418">Kinase</keyword>
<dbReference type="InterPro" id="IPR003594">
    <property type="entry name" value="HATPase_dom"/>
</dbReference>
<dbReference type="SUPFAM" id="SSF55874">
    <property type="entry name" value="ATPase domain of HSP90 chaperone/DNA topoisomerase II/histidine kinase"/>
    <property type="match status" value="1"/>
</dbReference>
<feature type="transmembrane region" description="Helical" evidence="7">
    <location>
        <begin position="367"/>
        <end position="387"/>
    </location>
</feature>
<dbReference type="AlphaFoldDB" id="A0A5B3H5V3"/>
<organism evidence="10 11">
    <name type="scientific">Alistipes onderdonkii</name>
    <dbReference type="NCBI Taxonomy" id="328813"/>
    <lineage>
        <taxon>Bacteria</taxon>
        <taxon>Pseudomonadati</taxon>
        <taxon>Bacteroidota</taxon>
        <taxon>Bacteroidia</taxon>
        <taxon>Bacteroidales</taxon>
        <taxon>Rikenellaceae</taxon>
        <taxon>Alistipes</taxon>
    </lineage>
</organism>
<dbReference type="GO" id="GO:0000155">
    <property type="term" value="F:phosphorelay sensor kinase activity"/>
    <property type="evidence" value="ECO:0007669"/>
    <property type="project" value="InterPro"/>
</dbReference>
<feature type="signal peptide" evidence="8">
    <location>
        <begin position="1"/>
        <end position="25"/>
    </location>
</feature>
<keyword evidence="6" id="KW-0902">Two-component regulatory system</keyword>
<gene>
    <name evidence="10" type="ORF">F2Y10_00045</name>
</gene>
<keyword evidence="8" id="KW-0732">Signal</keyword>
<dbReference type="Gene3D" id="3.30.565.10">
    <property type="entry name" value="Histidine kinase-like ATPase, C-terminal domain"/>
    <property type="match status" value="1"/>
</dbReference>
<dbReference type="InterPro" id="IPR050736">
    <property type="entry name" value="Sensor_HK_Regulatory"/>
</dbReference>
<keyword evidence="7" id="KW-1133">Transmembrane helix</keyword>
<evidence type="ECO:0000256" key="6">
    <source>
        <dbReference type="ARBA" id="ARBA00023012"/>
    </source>
</evidence>
<feature type="chain" id="PRO_5024293450" description="histidine kinase" evidence="8">
    <location>
        <begin position="26"/>
        <end position="673"/>
    </location>
</feature>
<name>A0A5B3H5V3_9BACT</name>
<dbReference type="InterPro" id="IPR005467">
    <property type="entry name" value="His_kinase_dom"/>
</dbReference>
<evidence type="ECO:0000256" key="8">
    <source>
        <dbReference type="SAM" id="SignalP"/>
    </source>
</evidence>
<proteinExistence type="predicted"/>
<dbReference type="SMART" id="SM00388">
    <property type="entry name" value="HisKA"/>
    <property type="match status" value="1"/>
</dbReference>